<name>A0A6N8JGB9_9BACT</name>
<dbReference type="GO" id="GO:0008889">
    <property type="term" value="F:glycerophosphodiester phosphodiesterase activity"/>
    <property type="evidence" value="ECO:0007669"/>
    <property type="project" value="TreeGrafter"/>
</dbReference>
<protein>
    <submittedName>
        <fullName evidence="3">Glycerophosphodiester phosphodiesterase</fullName>
    </submittedName>
</protein>
<dbReference type="GO" id="GO:0006580">
    <property type="term" value="P:ethanolamine metabolic process"/>
    <property type="evidence" value="ECO:0007669"/>
    <property type="project" value="TreeGrafter"/>
</dbReference>
<dbReference type="PROSITE" id="PS51704">
    <property type="entry name" value="GP_PDE"/>
    <property type="match status" value="1"/>
</dbReference>
<dbReference type="CDD" id="cd08566">
    <property type="entry name" value="GDPD_AtGDE_like"/>
    <property type="match status" value="1"/>
</dbReference>
<comment type="caution">
    <text evidence="3">The sequence shown here is derived from an EMBL/GenBank/DDBJ whole genome shotgun (WGS) entry which is preliminary data.</text>
</comment>
<feature type="chain" id="PRO_5026904271" evidence="1">
    <location>
        <begin position="25"/>
        <end position="300"/>
    </location>
</feature>
<dbReference type="InterPro" id="IPR032160">
    <property type="entry name" value="DUF4996"/>
</dbReference>
<sequence length="300" mass="33423">MRDITNMKQVLTFLLLLLTISVNAQVNAIISEFKNPLGKEVLVAAHRGDWRNAPENSIAAIKYAIAMGVDIVEIDVQKTADGQLVLMHDEKIDRTTAGKGKVSDFTLDSLKTLYLRNGCGVPTHHRIPTLEEAMLAAKGKVMINLDKSYRYINEAYAVLEKTGTVNQAIFKGDLPAGKVINDYAAVLKKIHYMSIVSLDDSAALYSIHDAVSQIEPVAFELIFKSDTSAILSHLKDIKQSRLWVNALWASLNGGHYDDMAFDDGNIRDSWQWLLDRGFNIIQTDRPAALLAYLRKKGLHK</sequence>
<evidence type="ECO:0000256" key="1">
    <source>
        <dbReference type="SAM" id="SignalP"/>
    </source>
</evidence>
<proteinExistence type="predicted"/>
<dbReference type="InterPro" id="IPR017946">
    <property type="entry name" value="PLC-like_Pdiesterase_TIM-brl"/>
</dbReference>
<keyword evidence="4" id="KW-1185">Reference proteome</keyword>
<dbReference type="GO" id="GO:0006644">
    <property type="term" value="P:phospholipid metabolic process"/>
    <property type="evidence" value="ECO:0007669"/>
    <property type="project" value="TreeGrafter"/>
</dbReference>
<feature type="domain" description="GP-PDE" evidence="2">
    <location>
        <begin position="41"/>
        <end position="293"/>
    </location>
</feature>
<dbReference type="PANTHER" id="PTHR46320">
    <property type="entry name" value="GLYCEROPHOSPHODIESTER PHOSPHODIESTERASE 1"/>
    <property type="match status" value="1"/>
</dbReference>
<keyword evidence="1" id="KW-0732">Signal</keyword>
<dbReference type="SUPFAM" id="SSF51695">
    <property type="entry name" value="PLC-like phosphodiesterases"/>
    <property type="match status" value="1"/>
</dbReference>
<dbReference type="Pfam" id="PF16387">
    <property type="entry name" value="DUF4996"/>
    <property type="match status" value="1"/>
</dbReference>
<dbReference type="OrthoDB" id="384721at2"/>
<accession>A0A6N8JGB9</accession>
<dbReference type="InterPro" id="IPR030395">
    <property type="entry name" value="GP_PDE_dom"/>
</dbReference>
<evidence type="ECO:0000313" key="4">
    <source>
        <dbReference type="Proteomes" id="UP000468388"/>
    </source>
</evidence>
<gene>
    <name evidence="3" type="ORF">GO495_22360</name>
</gene>
<dbReference type="PANTHER" id="PTHR46320:SF1">
    <property type="entry name" value="GLYCEROPHOSPHODIESTER PHOSPHODIESTERASE 1"/>
    <property type="match status" value="1"/>
</dbReference>
<dbReference type="GO" id="GO:0005886">
    <property type="term" value="C:plasma membrane"/>
    <property type="evidence" value="ECO:0007669"/>
    <property type="project" value="TreeGrafter"/>
</dbReference>
<dbReference type="Proteomes" id="UP000468388">
    <property type="component" value="Unassembled WGS sequence"/>
</dbReference>
<dbReference type="AlphaFoldDB" id="A0A6N8JGB9"/>
<reference evidence="3 4" key="1">
    <citation type="submission" date="2019-12" db="EMBL/GenBank/DDBJ databases">
        <title>The draft genomic sequence of strain Chitinophaga oryziterrae JCM 16595.</title>
        <authorList>
            <person name="Zhang X."/>
        </authorList>
    </citation>
    <scope>NUCLEOTIDE SEQUENCE [LARGE SCALE GENOMIC DNA]</scope>
    <source>
        <strain evidence="3 4">JCM 16595</strain>
    </source>
</reference>
<dbReference type="Pfam" id="PF03009">
    <property type="entry name" value="GDPD"/>
    <property type="match status" value="1"/>
</dbReference>
<evidence type="ECO:0000313" key="3">
    <source>
        <dbReference type="EMBL" id="MVT43358.1"/>
    </source>
</evidence>
<evidence type="ECO:0000259" key="2">
    <source>
        <dbReference type="PROSITE" id="PS51704"/>
    </source>
</evidence>
<feature type="signal peptide" evidence="1">
    <location>
        <begin position="1"/>
        <end position="24"/>
    </location>
</feature>
<dbReference type="GO" id="GO:0070291">
    <property type="term" value="P:N-acylethanolamine metabolic process"/>
    <property type="evidence" value="ECO:0007669"/>
    <property type="project" value="TreeGrafter"/>
</dbReference>
<organism evidence="3 4">
    <name type="scientific">Chitinophaga oryziterrae</name>
    <dbReference type="NCBI Taxonomy" id="1031224"/>
    <lineage>
        <taxon>Bacteria</taxon>
        <taxon>Pseudomonadati</taxon>
        <taxon>Bacteroidota</taxon>
        <taxon>Chitinophagia</taxon>
        <taxon>Chitinophagales</taxon>
        <taxon>Chitinophagaceae</taxon>
        <taxon>Chitinophaga</taxon>
    </lineage>
</organism>
<dbReference type="EMBL" id="WRXO01000007">
    <property type="protein sequence ID" value="MVT43358.1"/>
    <property type="molecule type" value="Genomic_DNA"/>
</dbReference>
<dbReference type="Gene3D" id="3.20.20.190">
    <property type="entry name" value="Phosphatidylinositol (PI) phosphodiesterase"/>
    <property type="match status" value="1"/>
</dbReference>